<dbReference type="Gene3D" id="2.115.10.20">
    <property type="entry name" value="Glycosyl hydrolase domain, family 43"/>
    <property type="match status" value="1"/>
</dbReference>
<dbReference type="Proteomes" id="UP000194641">
    <property type="component" value="Unassembled WGS sequence"/>
</dbReference>
<dbReference type="PANTHER" id="PTHR43772:SF2">
    <property type="entry name" value="PUTATIVE (AFU_ORTHOLOGUE AFUA_2G04480)-RELATED"/>
    <property type="match status" value="1"/>
</dbReference>
<dbReference type="InterPro" id="IPR023296">
    <property type="entry name" value="Glyco_hydro_beta-prop_sf"/>
</dbReference>
<evidence type="ECO:0000313" key="5">
    <source>
        <dbReference type="Proteomes" id="UP000194641"/>
    </source>
</evidence>
<evidence type="ECO:0000313" key="4">
    <source>
        <dbReference type="EMBL" id="OUI93004.1"/>
    </source>
</evidence>
<name>A0A252AS97_9PROT</name>
<evidence type="ECO:0000259" key="3">
    <source>
        <dbReference type="Pfam" id="PF24793"/>
    </source>
</evidence>
<protein>
    <recommendedName>
        <fullName evidence="3">Glucosamine inositolphosphorylceramide transferase 1 N-terminal domain-containing protein</fullName>
    </recommendedName>
</protein>
<dbReference type="InterPro" id="IPR052176">
    <property type="entry name" value="Glycosyl_Hydrlase_43_Enz"/>
</dbReference>
<dbReference type="EMBL" id="JOPA01000025">
    <property type="protein sequence ID" value="OUI93004.1"/>
    <property type="molecule type" value="Genomic_DNA"/>
</dbReference>
<dbReference type="AlphaFoldDB" id="A0A252AS97"/>
<comment type="caution">
    <text evidence="4">The sequence shown here is derived from an EMBL/GenBank/DDBJ whole genome shotgun (WGS) entry which is preliminary data.</text>
</comment>
<dbReference type="GO" id="GO:0045493">
    <property type="term" value="P:xylan catabolic process"/>
    <property type="evidence" value="ECO:0007669"/>
    <property type="project" value="UniProtKB-KW"/>
</dbReference>
<feature type="domain" description="Glucosamine inositolphosphorylceramide transferase 1 N-terminal" evidence="3">
    <location>
        <begin position="41"/>
        <end position="240"/>
    </location>
</feature>
<evidence type="ECO:0000256" key="1">
    <source>
        <dbReference type="ARBA" id="ARBA00022651"/>
    </source>
</evidence>
<dbReference type="InterPro" id="IPR056442">
    <property type="entry name" value="GINT1_N"/>
</dbReference>
<accession>A0A252AS97</accession>
<proteinExistence type="predicted"/>
<sequence length="296" mass="33532">MGLRKDIWKVFLVKKSLQDIMTSGFLPDTALDITGDLKFYTFLADPFGLKEDNIFYIFAEYYDYRTRKGIIECLSFDENIALRERKTVLSEPWHLSYPYVFKHADSFYLLPEASKNNKLTLYQADIFPDKWKKLCDIDLGGDIAVDATPFFHNGLWWLFYMLATKSPGRQHELHVAYASCLTGPWTRHKQNPIQKGAASSRPGGTPITLPNGSIILPVQDCLTTYGRGIRPLIFDALTPDHIYCTTGSLLKIPTSLAPYIEGLHTLSSIGDMTLIDVKKTDLSAKGIVLQILRELK</sequence>
<keyword evidence="1" id="KW-0624">Polysaccharide degradation</keyword>
<gene>
    <name evidence="4" type="ORF">HK17_08920</name>
</gene>
<organism evidence="4 5">
    <name type="scientific">Acetobacter indonesiensis</name>
    <dbReference type="NCBI Taxonomy" id="104101"/>
    <lineage>
        <taxon>Bacteria</taxon>
        <taxon>Pseudomonadati</taxon>
        <taxon>Pseudomonadota</taxon>
        <taxon>Alphaproteobacteria</taxon>
        <taxon>Acetobacterales</taxon>
        <taxon>Acetobacteraceae</taxon>
        <taxon>Acetobacter</taxon>
    </lineage>
</organism>
<keyword evidence="1" id="KW-0858">Xylan degradation</keyword>
<evidence type="ECO:0000256" key="2">
    <source>
        <dbReference type="ARBA" id="ARBA00023277"/>
    </source>
</evidence>
<reference evidence="5" key="1">
    <citation type="submission" date="2014-06" db="EMBL/GenBank/DDBJ databases">
        <authorList>
            <person name="Winans N.J."/>
            <person name="Newell P.D."/>
            <person name="Douglas A.E."/>
        </authorList>
    </citation>
    <scope>NUCLEOTIDE SEQUENCE [LARGE SCALE GENOMIC DNA]</scope>
</reference>
<dbReference type="RefSeq" id="WP_086659617.1">
    <property type="nucleotide sequence ID" value="NZ_JBJJWX010000029.1"/>
</dbReference>
<dbReference type="PANTHER" id="PTHR43772">
    <property type="entry name" value="ENDO-1,4-BETA-XYLANASE"/>
    <property type="match status" value="1"/>
</dbReference>
<dbReference type="SUPFAM" id="SSF75005">
    <property type="entry name" value="Arabinanase/levansucrase/invertase"/>
    <property type="match status" value="1"/>
</dbReference>
<keyword evidence="2" id="KW-0119">Carbohydrate metabolism</keyword>
<dbReference type="Pfam" id="PF24793">
    <property type="entry name" value="GINT1_N"/>
    <property type="match status" value="1"/>
</dbReference>